<accession>A0AAW8JA93</accession>
<keyword evidence="1" id="KW-1133">Transmembrane helix</keyword>
<dbReference type="RefSeq" id="WP_308981723.1">
    <property type="nucleotide sequence ID" value="NZ_JAVIDL010000024.1"/>
</dbReference>
<dbReference type="AlphaFoldDB" id="A0AAW8JA93"/>
<evidence type="ECO:0000313" key="3">
    <source>
        <dbReference type="EMBL" id="MDQ8936457.1"/>
    </source>
</evidence>
<name>A0AAW8JA93_9GAMM</name>
<evidence type="ECO:0000256" key="1">
    <source>
        <dbReference type="SAM" id="Phobius"/>
    </source>
</evidence>
<dbReference type="EMBL" id="JAVIDL010000024">
    <property type="protein sequence ID" value="MDQ8936457.1"/>
    <property type="molecule type" value="Genomic_DNA"/>
</dbReference>
<keyword evidence="1" id="KW-0812">Transmembrane</keyword>
<comment type="caution">
    <text evidence="3">The sequence shown here is derived from an EMBL/GenBank/DDBJ whole genome shotgun (WGS) entry which is preliminary data.</text>
</comment>
<dbReference type="PROSITE" id="PS51257">
    <property type="entry name" value="PROKAR_LIPOPROTEIN"/>
    <property type="match status" value="1"/>
</dbReference>
<gene>
    <name evidence="3" type="primary">filE</name>
    <name evidence="3" type="ORF">RFH47_12090</name>
</gene>
<dbReference type="NCBIfam" id="NF033645">
    <property type="entry name" value="pilus_FilE"/>
    <property type="match status" value="1"/>
</dbReference>
<feature type="transmembrane region" description="Helical" evidence="1">
    <location>
        <begin position="7"/>
        <end position="23"/>
    </location>
</feature>
<sequence length="470" mass="51907">MRKDTAYFVKTVIFTGMGLWAWSQACLANFYTVIGPDGRPIVIQTQAKPEQHKANVKAPPAVEQHRQVNDVTPKTPVANPNPVAATQTLSSATANQAITVKTQPLPVVDKNKDPEPTSHQALSSDVAAPKIRVMEKQVGQITVVPTQTVVHPVTVQPKAEKRSNEVNRVGVSATEVKQVETVIPPVPTQINPKVVKTEPLLSEARVVTETKMPAHRLEQPLNTETKENKAETTPTPAAVKQNVVEIDGVQYVNSEYLEEREFNLEGKKRFYVMPEVGSGGGHNIHTVEREKGVSKSLLDRLWKKSDQPAEAVVLSTSYQRLQQQEVTTALEQSCFQDSKVTKAKILGGKNSDLGFWPVAPFKEKFVYEVAKLDSTVHNILVTSYASSKKSPQYYWPFVVFLDEKGCVLEGVSGFKTAQVKESAIHQAHIEGVLRKPDNAVYLFMTPLESALDIEDMTLSNQGQIKLSVIE</sequence>
<evidence type="ECO:0000259" key="2">
    <source>
        <dbReference type="Pfam" id="PF22881"/>
    </source>
</evidence>
<keyword evidence="1" id="KW-0472">Membrane</keyword>
<dbReference type="InterPro" id="IPR055226">
    <property type="entry name" value="FilE_C"/>
</dbReference>
<proteinExistence type="predicted"/>
<dbReference type="InterPro" id="IPR049782">
    <property type="entry name" value="FilE-like"/>
</dbReference>
<protein>
    <submittedName>
        <fullName evidence="3">Pilus assembly protein FilE</fullName>
    </submittedName>
</protein>
<dbReference type="Pfam" id="PF22881">
    <property type="entry name" value="FilE_C"/>
    <property type="match status" value="1"/>
</dbReference>
<evidence type="ECO:0000313" key="4">
    <source>
        <dbReference type="Proteomes" id="UP001243844"/>
    </source>
</evidence>
<feature type="domain" description="FilE C-terminal" evidence="2">
    <location>
        <begin position="306"/>
        <end position="470"/>
    </location>
</feature>
<dbReference type="Proteomes" id="UP001243844">
    <property type="component" value="Unassembled WGS sequence"/>
</dbReference>
<reference evidence="3" key="1">
    <citation type="submission" date="2023-08" db="EMBL/GenBank/DDBJ databases">
        <title>Emergence of clinically-relevant ST2 carbapenem-resistant Acinetobacter baumannii strains in hospital sewages in Zhejiang, East of China.</title>
        <authorList>
            <person name="Kaichao C."/>
            <person name="Zhang R."/>
        </authorList>
    </citation>
    <scope>NUCLEOTIDE SEQUENCE</scope>
    <source>
        <strain evidence="3">M-RB-37</strain>
    </source>
</reference>
<organism evidence="3 4">
    <name type="scientific">Acinetobacter rudis</name>
    <dbReference type="NCBI Taxonomy" id="632955"/>
    <lineage>
        <taxon>Bacteria</taxon>
        <taxon>Pseudomonadati</taxon>
        <taxon>Pseudomonadota</taxon>
        <taxon>Gammaproteobacteria</taxon>
        <taxon>Moraxellales</taxon>
        <taxon>Moraxellaceae</taxon>
        <taxon>Acinetobacter</taxon>
    </lineage>
</organism>